<dbReference type="InterPro" id="IPR007110">
    <property type="entry name" value="Ig-like_dom"/>
</dbReference>
<dbReference type="AlphaFoldDB" id="A0AAV4A4L6"/>
<protein>
    <recommendedName>
        <fullName evidence="1">Ig-like domain-containing protein</fullName>
    </recommendedName>
</protein>
<organism evidence="2 3">
    <name type="scientific">Plakobranchus ocellatus</name>
    <dbReference type="NCBI Taxonomy" id="259542"/>
    <lineage>
        <taxon>Eukaryota</taxon>
        <taxon>Metazoa</taxon>
        <taxon>Spiralia</taxon>
        <taxon>Lophotrochozoa</taxon>
        <taxon>Mollusca</taxon>
        <taxon>Gastropoda</taxon>
        <taxon>Heterobranchia</taxon>
        <taxon>Euthyneura</taxon>
        <taxon>Panpulmonata</taxon>
        <taxon>Sacoglossa</taxon>
        <taxon>Placobranchoidea</taxon>
        <taxon>Plakobranchidae</taxon>
        <taxon>Plakobranchus</taxon>
    </lineage>
</organism>
<dbReference type="EMBL" id="BLXT01003372">
    <property type="protein sequence ID" value="GFO01539.1"/>
    <property type="molecule type" value="Genomic_DNA"/>
</dbReference>
<evidence type="ECO:0000313" key="3">
    <source>
        <dbReference type="Proteomes" id="UP000735302"/>
    </source>
</evidence>
<comment type="caution">
    <text evidence="2">The sequence shown here is derived from an EMBL/GenBank/DDBJ whole genome shotgun (WGS) entry which is preliminary data.</text>
</comment>
<dbReference type="SUPFAM" id="SSF48726">
    <property type="entry name" value="Immunoglobulin"/>
    <property type="match status" value="1"/>
</dbReference>
<dbReference type="Proteomes" id="UP000735302">
    <property type="component" value="Unassembled WGS sequence"/>
</dbReference>
<proteinExistence type="predicted"/>
<dbReference type="Gene3D" id="2.60.40.10">
    <property type="entry name" value="Immunoglobulins"/>
    <property type="match status" value="1"/>
</dbReference>
<gene>
    <name evidence="2" type="ORF">PoB_002804400</name>
</gene>
<reference evidence="2 3" key="1">
    <citation type="journal article" date="2021" name="Elife">
        <title>Chloroplast acquisition without the gene transfer in kleptoplastic sea slugs, Plakobranchus ocellatus.</title>
        <authorList>
            <person name="Maeda T."/>
            <person name="Takahashi S."/>
            <person name="Yoshida T."/>
            <person name="Shimamura S."/>
            <person name="Takaki Y."/>
            <person name="Nagai Y."/>
            <person name="Toyoda A."/>
            <person name="Suzuki Y."/>
            <person name="Arimoto A."/>
            <person name="Ishii H."/>
            <person name="Satoh N."/>
            <person name="Nishiyama T."/>
            <person name="Hasebe M."/>
            <person name="Maruyama T."/>
            <person name="Minagawa J."/>
            <person name="Obokata J."/>
            <person name="Shigenobu S."/>
        </authorList>
    </citation>
    <scope>NUCLEOTIDE SEQUENCE [LARGE SCALE GENOMIC DNA]</scope>
</reference>
<dbReference type="InterPro" id="IPR013783">
    <property type="entry name" value="Ig-like_fold"/>
</dbReference>
<accession>A0AAV4A4L6</accession>
<feature type="domain" description="Ig-like" evidence="1">
    <location>
        <begin position="30"/>
        <end position="112"/>
    </location>
</feature>
<name>A0AAV4A4L6_9GAST</name>
<evidence type="ECO:0000313" key="2">
    <source>
        <dbReference type="EMBL" id="GFO01539.1"/>
    </source>
</evidence>
<keyword evidence="3" id="KW-1185">Reference proteome</keyword>
<evidence type="ECO:0000259" key="1">
    <source>
        <dbReference type="PROSITE" id="PS50835"/>
    </source>
</evidence>
<dbReference type="PROSITE" id="PS50835">
    <property type="entry name" value="IG_LIKE"/>
    <property type="match status" value="1"/>
</dbReference>
<sequence>MVSVAFAGAFTRLLKHRLSHHRVKPDCKPAEEGQETTLTCTVNTDCDNNSIVLGWRVNKRRHVIRCSPYKCSSGHSRRYGFLATTDYSGSTLTIPNVSRTDPFNMETRWTCRPCTNKTREVVACDYLEVYGESSLSVELVDGNC</sequence>
<dbReference type="InterPro" id="IPR036179">
    <property type="entry name" value="Ig-like_dom_sf"/>
</dbReference>